<dbReference type="NCBIfam" id="NF008575">
    <property type="entry name" value="PRK11530.1"/>
    <property type="match status" value="1"/>
</dbReference>
<dbReference type="InterPro" id="IPR037125">
    <property type="entry name" value="YajI-like_sf"/>
</dbReference>
<dbReference type="EMBL" id="RHHM01000002">
    <property type="protein sequence ID" value="RQM39444.1"/>
    <property type="molecule type" value="Genomic_DNA"/>
</dbReference>
<dbReference type="RefSeq" id="WP_124231754.1">
    <property type="nucleotide sequence ID" value="NZ_RHHM01000002.1"/>
</dbReference>
<feature type="signal peptide" evidence="1">
    <location>
        <begin position="1"/>
        <end position="27"/>
    </location>
</feature>
<evidence type="ECO:0000259" key="2">
    <source>
        <dbReference type="Pfam" id="PF11622"/>
    </source>
</evidence>
<dbReference type="OrthoDB" id="6504692at2"/>
<comment type="caution">
    <text evidence="3">The sequence shown here is derived from an EMBL/GenBank/DDBJ whole genome shotgun (WGS) entry which is preliminary data.</text>
</comment>
<organism evidence="3 4">
    <name type="scientific">Erwinia psidii</name>
    <dbReference type="NCBI Taxonomy" id="69224"/>
    <lineage>
        <taxon>Bacteria</taxon>
        <taxon>Pseudomonadati</taxon>
        <taxon>Pseudomonadota</taxon>
        <taxon>Gammaproteobacteria</taxon>
        <taxon>Enterobacterales</taxon>
        <taxon>Erwiniaceae</taxon>
        <taxon>Erwinia</taxon>
    </lineage>
</organism>
<evidence type="ECO:0000313" key="4">
    <source>
        <dbReference type="Proteomes" id="UP000279457"/>
    </source>
</evidence>
<evidence type="ECO:0000313" key="3">
    <source>
        <dbReference type="EMBL" id="RQM39444.1"/>
    </source>
</evidence>
<dbReference type="Proteomes" id="UP000279457">
    <property type="component" value="Unassembled WGS sequence"/>
</dbReference>
<feature type="domain" description="DUF3251" evidence="2">
    <location>
        <begin position="25"/>
        <end position="178"/>
    </location>
</feature>
<evidence type="ECO:0000256" key="1">
    <source>
        <dbReference type="SAM" id="SignalP"/>
    </source>
</evidence>
<dbReference type="Gene3D" id="2.60.40.1620">
    <property type="entry name" value="Lipoprotein YajI-like"/>
    <property type="match status" value="1"/>
</dbReference>
<protein>
    <submittedName>
        <fullName evidence="3">DUF3251 domain-containing protein</fullName>
    </submittedName>
</protein>
<keyword evidence="4" id="KW-1185">Reference proteome</keyword>
<accession>A0A3N6S1M0</accession>
<feature type="chain" id="PRO_5018030936" evidence="1">
    <location>
        <begin position="28"/>
        <end position="185"/>
    </location>
</feature>
<sequence>MTRVRIRKNLLLSVALLAGCASPPQQVDMDKLHNQIGQLKSEMQQLTVQTTALHQQNMLNSNSTEGAWLLPAADTPVLLNSAVGEIRLSLSQITASDRGSQATLKIRSVAATALPAFTAQVEWGECDPTTGKPLQINKQRQIVRADSTLQPQSEIAIPLLLSNTTPEQTGYLRVQGITMVARPQR</sequence>
<dbReference type="InterPro" id="IPR021658">
    <property type="entry name" value="DUF3251"/>
</dbReference>
<keyword evidence="1" id="KW-0732">Signal</keyword>
<reference evidence="3 4" key="1">
    <citation type="submission" date="2018-10" db="EMBL/GenBank/DDBJ databases">
        <title>Draft genome sequence for the type isolate of Erwinia psidii, agent causal of bacterial blight in guava (Psidium guajava) and wilt and die-back of Eucalyptus spp.</title>
        <authorList>
            <person name="Hermenegildo P.S."/>
            <person name="Santos S.A."/>
            <person name="Guimaraes L.M.S."/>
            <person name="Vidigal P.M.P."/>
            <person name="Pereira I.C."/>
            <person name="Badel J.L."/>
            <person name="Alfenas-Zerbini P."/>
            <person name="Ferreira M.A.S.V."/>
            <person name="Alfenas A.C."/>
        </authorList>
    </citation>
    <scope>NUCLEOTIDE SEQUENCE [LARGE SCALE GENOMIC DNA]</scope>
    <source>
        <strain evidence="3 4">IBSBF 435</strain>
    </source>
</reference>
<proteinExistence type="predicted"/>
<dbReference type="Pfam" id="PF11622">
    <property type="entry name" value="DUF3251"/>
    <property type="match status" value="1"/>
</dbReference>
<name>A0A3N6S1M0_9GAMM</name>
<dbReference type="AlphaFoldDB" id="A0A3N6S1M0"/>
<dbReference type="PROSITE" id="PS51257">
    <property type="entry name" value="PROKAR_LIPOPROTEIN"/>
    <property type="match status" value="1"/>
</dbReference>
<gene>
    <name evidence="3" type="ORF">EB241_03135</name>
</gene>